<comment type="similarity">
    <text evidence="1">Belongs to the UPF0337 (CsbD) family.</text>
</comment>
<gene>
    <name evidence="3" type="ORF">EDC65_2574</name>
</gene>
<dbReference type="InterPro" id="IPR008462">
    <property type="entry name" value="CsbD"/>
</dbReference>
<dbReference type="AlphaFoldDB" id="A0A3N1LIR2"/>
<evidence type="ECO:0000313" key="3">
    <source>
        <dbReference type="EMBL" id="ROP90718.1"/>
    </source>
</evidence>
<accession>A0A3N1LIR2</accession>
<reference evidence="3 4" key="1">
    <citation type="submission" date="2018-11" db="EMBL/GenBank/DDBJ databases">
        <title>Genomic Encyclopedia of Type Strains, Phase IV (KMG-IV): sequencing the most valuable type-strain genomes for metagenomic binning, comparative biology and taxonomic classification.</title>
        <authorList>
            <person name="Goeker M."/>
        </authorList>
    </citation>
    <scope>NUCLEOTIDE SEQUENCE [LARGE SCALE GENOMIC DNA]</scope>
    <source>
        <strain evidence="3 4">DSM 5900</strain>
    </source>
</reference>
<keyword evidence="4" id="KW-1185">Reference proteome</keyword>
<dbReference type="OrthoDB" id="7226109at2"/>
<feature type="domain" description="CsbD-like" evidence="2">
    <location>
        <begin position="6"/>
        <end position="58"/>
    </location>
</feature>
<dbReference type="RefSeq" id="WP_123690121.1">
    <property type="nucleotide sequence ID" value="NZ_AP019700.1"/>
</dbReference>
<proteinExistence type="inferred from homology"/>
<dbReference type="EMBL" id="RJKX01000014">
    <property type="protein sequence ID" value="ROP90718.1"/>
    <property type="molecule type" value="Genomic_DNA"/>
</dbReference>
<dbReference type="Pfam" id="PF05532">
    <property type="entry name" value="CsbD"/>
    <property type="match status" value="1"/>
</dbReference>
<dbReference type="Proteomes" id="UP000278222">
    <property type="component" value="Unassembled WGS sequence"/>
</dbReference>
<dbReference type="SUPFAM" id="SSF69047">
    <property type="entry name" value="Hypothetical protein YjbJ"/>
    <property type="match status" value="1"/>
</dbReference>
<sequence length="71" mass="7217">MGSTSDKIKGLANEAVGNVKQGVGKVVGSEKMQAEGKAQELKGEGQQAIGKAKDAIKDGVDKAAGAVHRKI</sequence>
<evidence type="ECO:0000259" key="2">
    <source>
        <dbReference type="Pfam" id="PF05532"/>
    </source>
</evidence>
<organism evidence="3 4">
    <name type="scientific">Stella humosa</name>
    <dbReference type="NCBI Taxonomy" id="94"/>
    <lineage>
        <taxon>Bacteria</taxon>
        <taxon>Pseudomonadati</taxon>
        <taxon>Pseudomonadota</taxon>
        <taxon>Alphaproteobacteria</taxon>
        <taxon>Rhodospirillales</taxon>
        <taxon>Stellaceae</taxon>
        <taxon>Stella</taxon>
    </lineage>
</organism>
<name>A0A3N1LIR2_9PROT</name>
<dbReference type="Gene3D" id="1.10.1470.10">
    <property type="entry name" value="YjbJ"/>
    <property type="match status" value="1"/>
</dbReference>
<evidence type="ECO:0000256" key="1">
    <source>
        <dbReference type="ARBA" id="ARBA00009129"/>
    </source>
</evidence>
<dbReference type="InterPro" id="IPR036629">
    <property type="entry name" value="YjbJ_sf"/>
</dbReference>
<evidence type="ECO:0000313" key="4">
    <source>
        <dbReference type="Proteomes" id="UP000278222"/>
    </source>
</evidence>
<protein>
    <submittedName>
        <fullName evidence="3">Uncharacterized protein YjbJ (UPF0337 family)</fullName>
    </submittedName>
</protein>
<comment type="caution">
    <text evidence="3">The sequence shown here is derived from an EMBL/GenBank/DDBJ whole genome shotgun (WGS) entry which is preliminary data.</text>
</comment>